<dbReference type="UniPathway" id="UPA00223">
    <property type="reaction ID" value="UER00999"/>
</dbReference>
<evidence type="ECO:0000256" key="9">
    <source>
        <dbReference type="ARBA" id="ARBA00052891"/>
    </source>
</evidence>
<evidence type="ECO:0000256" key="1">
    <source>
        <dbReference type="ARBA" id="ARBA00009182"/>
    </source>
</evidence>
<dbReference type="GO" id="GO:0005829">
    <property type="term" value="C:cytosol"/>
    <property type="evidence" value="ECO:0007669"/>
    <property type="project" value="TreeGrafter"/>
</dbReference>
<dbReference type="GO" id="GO:0000287">
    <property type="term" value="F:magnesium ion binding"/>
    <property type="evidence" value="ECO:0007669"/>
    <property type="project" value="UniProtKB-UniRule"/>
</dbReference>
<dbReference type="InterPro" id="IPR017866">
    <property type="entry name" value="Succ-CoA_synthase_bsu_CS"/>
</dbReference>
<dbReference type="InterPro" id="IPR016102">
    <property type="entry name" value="Succinyl-CoA_synth-like"/>
</dbReference>
<feature type="binding site" evidence="10">
    <location>
        <position position="107"/>
    </location>
    <ligand>
        <name>ATP</name>
        <dbReference type="ChEBI" id="CHEBI:30616"/>
    </ligand>
</feature>
<evidence type="ECO:0000256" key="5">
    <source>
        <dbReference type="ARBA" id="ARBA00022741"/>
    </source>
</evidence>
<evidence type="ECO:0000256" key="10">
    <source>
        <dbReference type="HAMAP-Rule" id="MF_00558"/>
    </source>
</evidence>
<dbReference type="Proteomes" id="UP000295717">
    <property type="component" value="Unassembled WGS sequence"/>
</dbReference>
<keyword evidence="13" id="KW-1185">Reference proteome</keyword>
<comment type="catalytic activity">
    <reaction evidence="8">
        <text>succinate + ATP + CoA = succinyl-CoA + ADP + phosphate</text>
        <dbReference type="Rhea" id="RHEA:17661"/>
        <dbReference type="ChEBI" id="CHEBI:30031"/>
        <dbReference type="ChEBI" id="CHEBI:30616"/>
        <dbReference type="ChEBI" id="CHEBI:43474"/>
        <dbReference type="ChEBI" id="CHEBI:57287"/>
        <dbReference type="ChEBI" id="CHEBI:57292"/>
        <dbReference type="ChEBI" id="CHEBI:456216"/>
        <dbReference type="EC" id="6.2.1.5"/>
    </reaction>
    <physiologicalReaction direction="right-to-left" evidence="8">
        <dbReference type="Rhea" id="RHEA:17663"/>
    </physiologicalReaction>
</comment>
<comment type="catalytic activity">
    <reaction evidence="9">
        <text>GTP + succinate + CoA = succinyl-CoA + GDP + phosphate</text>
        <dbReference type="Rhea" id="RHEA:22120"/>
        <dbReference type="ChEBI" id="CHEBI:30031"/>
        <dbReference type="ChEBI" id="CHEBI:37565"/>
        <dbReference type="ChEBI" id="CHEBI:43474"/>
        <dbReference type="ChEBI" id="CHEBI:57287"/>
        <dbReference type="ChEBI" id="CHEBI:57292"/>
        <dbReference type="ChEBI" id="CHEBI:58189"/>
    </reaction>
    <physiologicalReaction direction="right-to-left" evidence="9">
        <dbReference type="Rhea" id="RHEA:22122"/>
    </physiologicalReaction>
</comment>
<dbReference type="PROSITE" id="PS01217">
    <property type="entry name" value="SUCCINYL_COA_LIG_3"/>
    <property type="match status" value="1"/>
</dbReference>
<evidence type="ECO:0000259" key="11">
    <source>
        <dbReference type="PROSITE" id="PS50975"/>
    </source>
</evidence>
<comment type="cofactor">
    <cofactor evidence="10">
        <name>Mg(2+)</name>
        <dbReference type="ChEBI" id="CHEBI:18420"/>
    </cofactor>
    <text evidence="10">Binds 1 Mg(2+) ion per subunit.</text>
</comment>
<feature type="binding site" evidence="10">
    <location>
        <begin position="321"/>
        <end position="323"/>
    </location>
    <ligand>
        <name>substrate</name>
        <note>ligand shared with subunit alpha</note>
    </ligand>
</feature>
<proteinExistence type="inferred from homology"/>
<comment type="function">
    <text evidence="10">Succinyl-CoA synthetase functions in the citric acid cycle (TCA), coupling the hydrolysis of succinyl-CoA to the synthesis of either ATP or GTP and thus represents the only step of substrate-level phosphorylation in the TCA. The beta subunit provides nucleotide specificity of the enzyme and binds the substrate succinate, while the binding sites for coenzyme A and phosphate are found in the alpha subunit.</text>
</comment>
<dbReference type="SUPFAM" id="SSF52210">
    <property type="entry name" value="Succinyl-CoA synthetase domains"/>
    <property type="match status" value="1"/>
</dbReference>
<dbReference type="InterPro" id="IPR005809">
    <property type="entry name" value="Succ_CoA_ligase-like_bsu"/>
</dbReference>
<evidence type="ECO:0000256" key="6">
    <source>
        <dbReference type="ARBA" id="ARBA00022840"/>
    </source>
</evidence>
<keyword evidence="5 10" id="KW-0547">Nucleotide-binding</keyword>
<keyword evidence="6 10" id="KW-0067">ATP-binding</keyword>
<sequence length="393" mass="41471">MNLHEYQAKQLFRDYGLAVPDGSAVTTPDAAVAACNDLGGSRWAVKAQIHAGGRGKAGGVVLADSVAQVETAARRLLGSRLATHQSGPEGLPVDVLLVERPTAIARELYLSLLVERASQRILFMASADGGVEIETVAAATPERLLLTRVDPAVGLQPYQVRRLGFGLGLAGAQIQALGRLMDGLYRLFNKCDASLVEINPLVVTDTGDLIALDAKIDLDDNALYRHPELESLRDPRQEDPREAQARAHELNYISLDGNIGCMVNGAGLAMATMDLVKLHGGTPANFLDVGGGATAERVATAFKLILSDPKVTAVLINIFGGIVRCDLIAEGIIQAVREVGVTVPVVVRLEGTHAEQGRRMLAESELAVATAGSLSEAADKVVAAAGRLTEDAR</sequence>
<dbReference type="FunFam" id="3.40.50.261:FF:000001">
    <property type="entry name" value="Succinate--CoA ligase [ADP-forming] subunit beta"/>
    <property type="match status" value="1"/>
</dbReference>
<dbReference type="GO" id="GO:0005524">
    <property type="term" value="F:ATP binding"/>
    <property type="evidence" value="ECO:0007669"/>
    <property type="project" value="UniProtKB-UniRule"/>
</dbReference>
<dbReference type="FunFam" id="3.30.1490.20:FF:000002">
    <property type="entry name" value="Succinate--CoA ligase [ADP-forming] subunit beta"/>
    <property type="match status" value="1"/>
</dbReference>
<dbReference type="GO" id="GO:0006099">
    <property type="term" value="P:tricarboxylic acid cycle"/>
    <property type="evidence" value="ECO:0007669"/>
    <property type="project" value="UniProtKB-UniRule"/>
</dbReference>
<evidence type="ECO:0000256" key="4">
    <source>
        <dbReference type="ARBA" id="ARBA00022723"/>
    </source>
</evidence>
<gene>
    <name evidence="10" type="primary">sucC</name>
    <name evidence="12" type="ORF">EDC35_10983</name>
</gene>
<comment type="similarity">
    <text evidence="1 10">Belongs to the succinate/malate CoA ligase beta subunit family.</text>
</comment>
<accession>A0A4R3MT86</accession>
<dbReference type="OrthoDB" id="9802602at2"/>
<evidence type="ECO:0000313" key="12">
    <source>
        <dbReference type="EMBL" id="TCT19205.1"/>
    </source>
</evidence>
<protein>
    <recommendedName>
        <fullName evidence="10">Succinate--CoA ligase [ADP-forming] subunit beta</fullName>
        <ecNumber evidence="10">6.2.1.5</ecNumber>
    </recommendedName>
    <alternativeName>
        <fullName evidence="10">Succinyl-CoA synthetase subunit beta</fullName>
        <shortName evidence="10">SCS-beta</shortName>
    </alternativeName>
</protein>
<dbReference type="PANTHER" id="PTHR11815:SF10">
    <property type="entry name" value="SUCCINATE--COA LIGASE [GDP-FORMING] SUBUNIT BETA, MITOCHONDRIAL"/>
    <property type="match status" value="1"/>
</dbReference>
<dbReference type="HAMAP" id="MF_00558">
    <property type="entry name" value="Succ_CoA_beta"/>
    <property type="match status" value="1"/>
</dbReference>
<comment type="subunit">
    <text evidence="10">Heterotetramer of two alpha and two beta subunits.</text>
</comment>
<dbReference type="Pfam" id="PF00549">
    <property type="entry name" value="Ligase_CoA"/>
    <property type="match status" value="1"/>
</dbReference>
<dbReference type="InterPro" id="IPR013650">
    <property type="entry name" value="ATP-grasp_succ-CoA_synth-type"/>
</dbReference>
<dbReference type="PANTHER" id="PTHR11815">
    <property type="entry name" value="SUCCINYL-COA SYNTHETASE BETA CHAIN"/>
    <property type="match status" value="1"/>
</dbReference>
<feature type="domain" description="ATP-grasp" evidence="11">
    <location>
        <begin position="9"/>
        <end position="227"/>
    </location>
</feature>
<dbReference type="SUPFAM" id="SSF56059">
    <property type="entry name" value="Glutathione synthetase ATP-binding domain-like"/>
    <property type="match status" value="1"/>
</dbReference>
<dbReference type="Pfam" id="PF08442">
    <property type="entry name" value="ATP-grasp_2"/>
    <property type="match status" value="1"/>
</dbReference>
<dbReference type="GO" id="GO:0042709">
    <property type="term" value="C:succinate-CoA ligase complex"/>
    <property type="evidence" value="ECO:0007669"/>
    <property type="project" value="TreeGrafter"/>
</dbReference>
<keyword evidence="3 10" id="KW-0436">Ligase</keyword>
<keyword evidence="4 10" id="KW-0479">Metal-binding</keyword>
<evidence type="ECO:0000313" key="13">
    <source>
        <dbReference type="Proteomes" id="UP000295717"/>
    </source>
</evidence>
<dbReference type="GO" id="GO:0004776">
    <property type="term" value="F:succinate-CoA ligase (GDP-forming) activity"/>
    <property type="evidence" value="ECO:0007669"/>
    <property type="project" value="RHEA"/>
</dbReference>
<evidence type="ECO:0000256" key="7">
    <source>
        <dbReference type="ARBA" id="ARBA00022842"/>
    </source>
</evidence>
<evidence type="ECO:0000256" key="8">
    <source>
        <dbReference type="ARBA" id="ARBA00050563"/>
    </source>
</evidence>
<dbReference type="InterPro" id="IPR011761">
    <property type="entry name" value="ATP-grasp"/>
</dbReference>
<name>A0A4R3MT86_9GAMM</name>
<dbReference type="InterPro" id="IPR005811">
    <property type="entry name" value="SUCC_ACL_C"/>
</dbReference>
<dbReference type="NCBIfam" id="TIGR01016">
    <property type="entry name" value="sucCoAbeta"/>
    <property type="match status" value="1"/>
</dbReference>
<feature type="binding site" evidence="10">
    <location>
        <position position="264"/>
    </location>
    <ligand>
        <name>substrate</name>
        <note>ligand shared with subunit alpha</note>
    </ligand>
</feature>
<dbReference type="AlphaFoldDB" id="A0A4R3MT86"/>
<dbReference type="PIRSF" id="PIRSF001554">
    <property type="entry name" value="SucCS_beta"/>
    <property type="match status" value="1"/>
</dbReference>
<dbReference type="InterPro" id="IPR013815">
    <property type="entry name" value="ATP_grasp_subdomain_1"/>
</dbReference>
<feature type="binding site" evidence="10">
    <location>
        <position position="213"/>
    </location>
    <ligand>
        <name>Mg(2+)</name>
        <dbReference type="ChEBI" id="CHEBI:18420"/>
    </ligand>
</feature>
<comment type="pathway">
    <text evidence="10">Carbohydrate metabolism; tricarboxylic acid cycle; succinate from succinyl-CoA (ligase route): step 1/1.</text>
</comment>
<dbReference type="GO" id="GO:0004775">
    <property type="term" value="F:succinate-CoA ligase (ADP-forming) activity"/>
    <property type="evidence" value="ECO:0007669"/>
    <property type="project" value="UniProtKB-UniRule"/>
</dbReference>
<dbReference type="Gene3D" id="3.40.50.261">
    <property type="entry name" value="Succinyl-CoA synthetase domains"/>
    <property type="match status" value="1"/>
</dbReference>
<dbReference type="FunFam" id="3.30.470.20:FF:000002">
    <property type="entry name" value="Succinate--CoA ligase [ADP-forming] subunit beta"/>
    <property type="match status" value="1"/>
</dbReference>
<dbReference type="GO" id="GO:0006104">
    <property type="term" value="P:succinyl-CoA metabolic process"/>
    <property type="evidence" value="ECO:0007669"/>
    <property type="project" value="TreeGrafter"/>
</dbReference>
<dbReference type="EMBL" id="SMAO01000009">
    <property type="protein sequence ID" value="TCT19205.1"/>
    <property type="molecule type" value="Genomic_DNA"/>
</dbReference>
<reference evidence="12 13" key="1">
    <citation type="submission" date="2019-03" db="EMBL/GenBank/DDBJ databases">
        <title>Genomic Encyclopedia of Type Strains, Phase IV (KMG-IV): sequencing the most valuable type-strain genomes for metagenomic binning, comparative biology and taxonomic classification.</title>
        <authorList>
            <person name="Goeker M."/>
        </authorList>
    </citation>
    <scope>NUCLEOTIDE SEQUENCE [LARGE SCALE GENOMIC DNA]</scope>
    <source>
        <strain evidence="12 13">DSM 13587</strain>
    </source>
</reference>
<feature type="binding site" evidence="10">
    <location>
        <position position="99"/>
    </location>
    <ligand>
        <name>ATP</name>
        <dbReference type="ChEBI" id="CHEBI:30616"/>
    </ligand>
</feature>
<evidence type="ECO:0000256" key="2">
    <source>
        <dbReference type="ARBA" id="ARBA00022532"/>
    </source>
</evidence>
<organism evidence="12 13">
    <name type="scientific">Thiobaca trueperi</name>
    <dbReference type="NCBI Taxonomy" id="127458"/>
    <lineage>
        <taxon>Bacteria</taxon>
        <taxon>Pseudomonadati</taxon>
        <taxon>Pseudomonadota</taxon>
        <taxon>Gammaproteobacteria</taxon>
        <taxon>Chromatiales</taxon>
        <taxon>Chromatiaceae</taxon>
        <taxon>Thiobaca</taxon>
    </lineage>
</organism>
<feature type="binding site" evidence="10">
    <location>
        <position position="102"/>
    </location>
    <ligand>
        <name>ATP</name>
        <dbReference type="ChEBI" id="CHEBI:30616"/>
    </ligand>
</feature>
<evidence type="ECO:0000256" key="3">
    <source>
        <dbReference type="ARBA" id="ARBA00022598"/>
    </source>
</evidence>
<dbReference type="PROSITE" id="PS50975">
    <property type="entry name" value="ATP_GRASP"/>
    <property type="match status" value="1"/>
</dbReference>
<dbReference type="Gene3D" id="3.30.1490.20">
    <property type="entry name" value="ATP-grasp fold, A domain"/>
    <property type="match status" value="1"/>
</dbReference>
<dbReference type="Gene3D" id="3.30.470.20">
    <property type="entry name" value="ATP-grasp fold, B domain"/>
    <property type="match status" value="1"/>
</dbReference>
<comment type="caution">
    <text evidence="12">The sequence shown here is derived from an EMBL/GenBank/DDBJ whole genome shotgun (WGS) entry which is preliminary data.</text>
</comment>
<feature type="binding site" evidence="10">
    <location>
        <position position="199"/>
    </location>
    <ligand>
        <name>Mg(2+)</name>
        <dbReference type="ChEBI" id="CHEBI:18420"/>
    </ligand>
</feature>
<dbReference type="NCBIfam" id="NF001913">
    <property type="entry name" value="PRK00696.1"/>
    <property type="match status" value="1"/>
</dbReference>
<feature type="binding site" evidence="10">
    <location>
        <position position="46"/>
    </location>
    <ligand>
        <name>ATP</name>
        <dbReference type="ChEBI" id="CHEBI:30616"/>
    </ligand>
</feature>
<feature type="binding site" evidence="10">
    <location>
        <begin position="53"/>
        <end position="55"/>
    </location>
    <ligand>
        <name>ATP</name>
        <dbReference type="ChEBI" id="CHEBI:30616"/>
    </ligand>
</feature>
<dbReference type="EC" id="6.2.1.5" evidence="10"/>
<keyword evidence="7 10" id="KW-0460">Magnesium</keyword>
<keyword evidence="2 10" id="KW-0816">Tricarboxylic acid cycle</keyword>